<dbReference type="CDD" id="cd05312">
    <property type="entry name" value="NAD_bind_1_malic_enz"/>
    <property type="match status" value="1"/>
</dbReference>
<dbReference type="GO" id="GO:0046872">
    <property type="term" value="F:metal ion binding"/>
    <property type="evidence" value="ECO:0007669"/>
    <property type="project" value="UniProtKB-KW"/>
</dbReference>
<dbReference type="GO" id="GO:0006108">
    <property type="term" value="P:malate metabolic process"/>
    <property type="evidence" value="ECO:0007669"/>
    <property type="project" value="TreeGrafter"/>
</dbReference>
<comment type="catalytic activity">
    <reaction evidence="7">
        <text>(S)-malate + NAD(+) = pyruvate + CO2 + NADH</text>
        <dbReference type="Rhea" id="RHEA:12653"/>
        <dbReference type="ChEBI" id="CHEBI:15361"/>
        <dbReference type="ChEBI" id="CHEBI:15589"/>
        <dbReference type="ChEBI" id="CHEBI:16526"/>
        <dbReference type="ChEBI" id="CHEBI:57540"/>
        <dbReference type="ChEBI" id="CHEBI:57945"/>
        <dbReference type="EC" id="1.1.1.38"/>
    </reaction>
</comment>
<feature type="domain" description="Malic enzyme N-terminal" evidence="13">
    <location>
        <begin position="94"/>
        <end position="277"/>
    </location>
</feature>
<dbReference type="InterPro" id="IPR037062">
    <property type="entry name" value="Malic_N_dom_sf"/>
</dbReference>
<evidence type="ECO:0000256" key="7">
    <source>
        <dbReference type="ARBA" id="ARBA00052591"/>
    </source>
</evidence>
<dbReference type="Gene3D" id="3.40.50.720">
    <property type="entry name" value="NAD(P)-binding Rossmann-like Domain"/>
    <property type="match status" value="1"/>
</dbReference>
<keyword evidence="5" id="KW-0520">NAD</keyword>
<evidence type="ECO:0000256" key="9">
    <source>
        <dbReference type="PIRSR" id="PIRSR000106-2"/>
    </source>
</evidence>
<dbReference type="SMART" id="SM00919">
    <property type="entry name" value="Malic_M"/>
    <property type="match status" value="1"/>
</dbReference>
<dbReference type="SUPFAM" id="SSF51735">
    <property type="entry name" value="NAD(P)-binding Rossmann-fold domains"/>
    <property type="match status" value="1"/>
</dbReference>
<dbReference type="FunFam" id="3.40.50.720:FF:000055">
    <property type="entry name" value="NAD-dependent malic enzyme"/>
    <property type="match status" value="1"/>
</dbReference>
<comment type="similarity">
    <text evidence="2 11">Belongs to the malic enzymes family.</text>
</comment>
<dbReference type="InterPro" id="IPR012301">
    <property type="entry name" value="Malic_N_dom"/>
</dbReference>
<evidence type="ECO:0000256" key="11">
    <source>
        <dbReference type="RuleBase" id="RU003426"/>
    </source>
</evidence>
<evidence type="ECO:0000313" key="15">
    <source>
        <dbReference type="Proteomes" id="UP000800235"/>
    </source>
</evidence>
<dbReference type="AlphaFoldDB" id="A0A9P4U358"/>
<dbReference type="PRINTS" id="PR00072">
    <property type="entry name" value="MALOXRDTASE"/>
</dbReference>
<dbReference type="Pfam" id="PF00390">
    <property type="entry name" value="malic"/>
    <property type="match status" value="1"/>
</dbReference>
<dbReference type="PIRSF" id="PIRSF000106">
    <property type="entry name" value="ME"/>
    <property type="match status" value="1"/>
</dbReference>
<feature type="domain" description="Malic enzyme NAD-binding" evidence="12">
    <location>
        <begin position="287"/>
        <end position="545"/>
    </location>
</feature>
<evidence type="ECO:0000256" key="10">
    <source>
        <dbReference type="PIRSR" id="PIRSR000106-3"/>
    </source>
</evidence>
<keyword evidence="3 10" id="KW-0479">Metal-binding</keyword>
<sequence length="603" mass="66772">MTSHNKAVSHSQYGHLPLSTSGPMPCAISGSALLRTPYLNKGTAFTSAEREQFKLHGLLPPNVQTLEGQVSRAYKQFKARNNDIGKNTFMTSLKEQNEVLYYKLILDNLKEMFSIIYTPTEGEAIAQYSELFRRPEGCFLNVEDLDRIEADLDPWGAPEDIDLIVVSDGEQILGIGDQGVGAILISIAKLAIYTLCAGINPTRTLPVVLDVGTNVPQLFRTNYPLYLGLKRNRVRGEEYDAFVERFVRAAHKRYPKAYIHFEDFGLQNARRILDKYTPELACFNDDVQGTGCVTLAGVMAALHVSKVKMQDMRVVIFGSGTAGTGIADQLRDAIAVETENSKEDANRQIWCFDKPGLLLKSQKNELTTAQAQYAREDDEWSGKGHQNLLDVIKEVKPHVLIGTSTKPGAFTEEVVREMARHVERPTIFPLSNPTKLHEAVPEDLFKWTDGKVLCATGSPFDAVEYNGTKYEIAECNNSTIFPGIGLGCILSRARLLPTSLLVAATKALAAQSPALKDPKASLLPDVTEVREISVQIAKGVIRAAEKEGLNRETDIPQDDKEIEEWIREQMWDARYRELQKVDADSADAHAKGEAGTGSFLRVG</sequence>
<dbReference type="SMART" id="SM01274">
    <property type="entry name" value="malic"/>
    <property type="match status" value="1"/>
</dbReference>
<evidence type="ECO:0000256" key="6">
    <source>
        <dbReference type="ARBA" id="ARBA00050168"/>
    </source>
</evidence>
<dbReference type="GO" id="GO:0005739">
    <property type="term" value="C:mitochondrion"/>
    <property type="evidence" value="ECO:0007669"/>
    <property type="project" value="TreeGrafter"/>
</dbReference>
<comment type="catalytic activity">
    <reaction evidence="6">
        <text>oxaloacetate + H(+) = pyruvate + CO2</text>
        <dbReference type="Rhea" id="RHEA:15641"/>
        <dbReference type="ChEBI" id="CHEBI:15361"/>
        <dbReference type="ChEBI" id="CHEBI:15378"/>
        <dbReference type="ChEBI" id="CHEBI:16452"/>
        <dbReference type="ChEBI" id="CHEBI:16526"/>
        <dbReference type="EC" id="1.1.1.38"/>
    </reaction>
</comment>
<evidence type="ECO:0000313" key="14">
    <source>
        <dbReference type="EMBL" id="KAF2434693.1"/>
    </source>
</evidence>
<comment type="cofactor">
    <cofactor evidence="1">
        <name>Mn(2+)</name>
        <dbReference type="ChEBI" id="CHEBI:29035"/>
    </cofactor>
</comment>
<dbReference type="GO" id="GO:0051287">
    <property type="term" value="F:NAD binding"/>
    <property type="evidence" value="ECO:0007669"/>
    <property type="project" value="InterPro"/>
</dbReference>
<comment type="cofactor">
    <cofactor evidence="10">
        <name>Mg(2+)</name>
        <dbReference type="ChEBI" id="CHEBI:18420"/>
    </cofactor>
    <cofactor evidence="10">
        <name>Mn(2+)</name>
        <dbReference type="ChEBI" id="CHEBI:29035"/>
    </cofactor>
    <text evidence="10">Divalent metal cations. Prefers magnesium or manganese.</text>
</comment>
<dbReference type="InterPro" id="IPR036291">
    <property type="entry name" value="NAD(P)-bd_dom_sf"/>
</dbReference>
<evidence type="ECO:0000259" key="13">
    <source>
        <dbReference type="SMART" id="SM01274"/>
    </source>
</evidence>
<evidence type="ECO:0000256" key="3">
    <source>
        <dbReference type="ARBA" id="ARBA00022723"/>
    </source>
</evidence>
<feature type="binding site" evidence="10">
    <location>
        <position position="263"/>
    </location>
    <ligand>
        <name>a divalent metal cation</name>
        <dbReference type="ChEBI" id="CHEBI:60240"/>
    </ligand>
</feature>
<feature type="binding site" evidence="9">
    <location>
        <position position="432"/>
    </location>
    <ligand>
        <name>(S)-malate</name>
        <dbReference type="ChEBI" id="CHEBI:15589"/>
    </ligand>
</feature>
<dbReference type="PANTHER" id="PTHR23406:SF34">
    <property type="entry name" value="NAD-DEPENDENT MALIC ENZYME, MITOCHONDRIAL"/>
    <property type="match status" value="1"/>
</dbReference>
<dbReference type="SUPFAM" id="SSF53223">
    <property type="entry name" value="Aminoacid dehydrogenase-like, N-terminal domain"/>
    <property type="match status" value="1"/>
</dbReference>
<dbReference type="InterPro" id="IPR012302">
    <property type="entry name" value="Malic_NAD-bd"/>
</dbReference>
<evidence type="ECO:0000256" key="8">
    <source>
        <dbReference type="PIRSR" id="PIRSR000106-1"/>
    </source>
</evidence>
<evidence type="ECO:0000256" key="1">
    <source>
        <dbReference type="ARBA" id="ARBA00001936"/>
    </source>
</evidence>
<keyword evidence="4 11" id="KW-0560">Oxidoreductase</keyword>
<gene>
    <name evidence="14" type="ORF">EJ08DRAFT_668176</name>
</gene>
<feature type="active site" description="Proton acceptor" evidence="8">
    <location>
        <position position="189"/>
    </location>
</feature>
<dbReference type="Pfam" id="PF03949">
    <property type="entry name" value="Malic_M"/>
    <property type="match status" value="1"/>
</dbReference>
<dbReference type="FunFam" id="3.40.50.10380:FF:000001">
    <property type="entry name" value="NAD-dependent malic enzyme"/>
    <property type="match status" value="1"/>
</dbReference>
<feature type="binding site" evidence="10">
    <location>
        <position position="262"/>
    </location>
    <ligand>
        <name>a divalent metal cation</name>
        <dbReference type="ChEBI" id="CHEBI:60240"/>
    </ligand>
</feature>
<evidence type="ECO:0000256" key="4">
    <source>
        <dbReference type="ARBA" id="ARBA00023002"/>
    </source>
</evidence>
<feature type="binding site" evidence="10">
    <location>
        <position position="286"/>
    </location>
    <ligand>
        <name>a divalent metal cation</name>
        <dbReference type="ChEBI" id="CHEBI:60240"/>
    </ligand>
</feature>
<name>A0A9P4U358_9PEZI</name>
<feature type="binding site" evidence="9">
    <location>
        <position position="476"/>
    </location>
    <ligand>
        <name>(S)-malate</name>
        <dbReference type="ChEBI" id="CHEBI:15589"/>
    </ligand>
</feature>
<proteinExistence type="inferred from homology"/>
<dbReference type="NCBIfam" id="NF010052">
    <property type="entry name" value="PRK13529.1"/>
    <property type="match status" value="1"/>
</dbReference>
<reference evidence="14" key="1">
    <citation type="journal article" date="2020" name="Stud. Mycol.">
        <title>101 Dothideomycetes genomes: a test case for predicting lifestyles and emergence of pathogens.</title>
        <authorList>
            <person name="Haridas S."/>
            <person name="Albert R."/>
            <person name="Binder M."/>
            <person name="Bloem J."/>
            <person name="Labutti K."/>
            <person name="Salamov A."/>
            <person name="Andreopoulos B."/>
            <person name="Baker S."/>
            <person name="Barry K."/>
            <person name="Bills G."/>
            <person name="Bluhm B."/>
            <person name="Cannon C."/>
            <person name="Castanera R."/>
            <person name="Culley D."/>
            <person name="Daum C."/>
            <person name="Ezra D."/>
            <person name="Gonzalez J."/>
            <person name="Henrissat B."/>
            <person name="Kuo A."/>
            <person name="Liang C."/>
            <person name="Lipzen A."/>
            <person name="Lutzoni F."/>
            <person name="Magnuson J."/>
            <person name="Mondo S."/>
            <person name="Nolan M."/>
            <person name="Ohm R."/>
            <person name="Pangilinan J."/>
            <person name="Park H.-J."/>
            <person name="Ramirez L."/>
            <person name="Alfaro M."/>
            <person name="Sun H."/>
            <person name="Tritt A."/>
            <person name="Yoshinaga Y."/>
            <person name="Zwiers L.-H."/>
            <person name="Turgeon B."/>
            <person name="Goodwin S."/>
            <person name="Spatafora J."/>
            <person name="Crous P."/>
            <person name="Grigoriev I."/>
        </authorList>
    </citation>
    <scope>NUCLEOTIDE SEQUENCE</scope>
    <source>
        <strain evidence="14">CBS 130266</strain>
    </source>
</reference>
<evidence type="ECO:0000256" key="5">
    <source>
        <dbReference type="ARBA" id="ARBA00023027"/>
    </source>
</evidence>
<feature type="active site" description="Proton donor" evidence="8">
    <location>
        <position position="117"/>
    </location>
</feature>
<dbReference type="GO" id="GO:0005829">
    <property type="term" value="C:cytosol"/>
    <property type="evidence" value="ECO:0007669"/>
    <property type="project" value="TreeGrafter"/>
</dbReference>
<dbReference type="InterPro" id="IPR046346">
    <property type="entry name" value="Aminoacid_DH-like_N_sf"/>
</dbReference>
<dbReference type="EMBL" id="MU007015">
    <property type="protein sequence ID" value="KAF2434693.1"/>
    <property type="molecule type" value="Genomic_DNA"/>
</dbReference>
<comment type="caution">
    <text evidence="14">The sequence shown here is derived from an EMBL/GenBank/DDBJ whole genome shotgun (WGS) entry which is preliminary data.</text>
</comment>
<dbReference type="InterPro" id="IPR015884">
    <property type="entry name" value="Malic_enzyme_CS"/>
</dbReference>
<evidence type="ECO:0000256" key="2">
    <source>
        <dbReference type="ARBA" id="ARBA00008785"/>
    </source>
</evidence>
<protein>
    <recommendedName>
        <fullName evidence="11">Malic enzyme</fullName>
    </recommendedName>
</protein>
<dbReference type="Proteomes" id="UP000800235">
    <property type="component" value="Unassembled WGS sequence"/>
</dbReference>
<dbReference type="InterPro" id="IPR001891">
    <property type="entry name" value="Malic_OxRdtase"/>
</dbReference>
<organism evidence="14 15">
    <name type="scientific">Tothia fuscella</name>
    <dbReference type="NCBI Taxonomy" id="1048955"/>
    <lineage>
        <taxon>Eukaryota</taxon>
        <taxon>Fungi</taxon>
        <taxon>Dikarya</taxon>
        <taxon>Ascomycota</taxon>
        <taxon>Pezizomycotina</taxon>
        <taxon>Dothideomycetes</taxon>
        <taxon>Pleosporomycetidae</taxon>
        <taxon>Venturiales</taxon>
        <taxon>Cylindrosympodiaceae</taxon>
        <taxon>Tothia</taxon>
    </lineage>
</organism>
<dbReference type="OrthoDB" id="5365701at2759"/>
<dbReference type="PANTHER" id="PTHR23406">
    <property type="entry name" value="MALIC ENZYME-RELATED"/>
    <property type="match status" value="1"/>
</dbReference>
<dbReference type="GO" id="GO:0004471">
    <property type="term" value="F:malate dehydrogenase (decarboxylating) (NAD+) activity"/>
    <property type="evidence" value="ECO:0007669"/>
    <property type="project" value="TreeGrafter"/>
</dbReference>
<dbReference type="Gene3D" id="3.40.50.10380">
    <property type="entry name" value="Malic enzyme, N-terminal domain"/>
    <property type="match status" value="1"/>
</dbReference>
<keyword evidence="15" id="KW-1185">Reference proteome</keyword>
<accession>A0A9P4U358</accession>
<dbReference type="PROSITE" id="PS00331">
    <property type="entry name" value="MALIC_ENZYMES"/>
    <property type="match status" value="1"/>
</dbReference>
<evidence type="ECO:0000259" key="12">
    <source>
        <dbReference type="SMART" id="SM00919"/>
    </source>
</evidence>